<dbReference type="NCBIfam" id="NF011658">
    <property type="entry name" value="PRK15078.1"/>
    <property type="match status" value="1"/>
</dbReference>
<evidence type="ECO:0000256" key="10">
    <source>
        <dbReference type="ARBA" id="ARBA00023114"/>
    </source>
</evidence>
<dbReference type="Gene3D" id="3.30.1950.10">
    <property type="entry name" value="wza like domain"/>
    <property type="match status" value="1"/>
</dbReference>
<dbReference type="Pfam" id="PF02563">
    <property type="entry name" value="Poly_export"/>
    <property type="match status" value="1"/>
</dbReference>
<evidence type="ECO:0000256" key="7">
    <source>
        <dbReference type="ARBA" id="ARBA00022729"/>
    </source>
</evidence>
<protein>
    <submittedName>
        <fullName evidence="18">Sugar transporter</fullName>
    </submittedName>
</protein>
<evidence type="ECO:0000256" key="1">
    <source>
        <dbReference type="ARBA" id="ARBA00004571"/>
    </source>
</evidence>
<dbReference type="EMBL" id="JABCJR010000038">
    <property type="protein sequence ID" value="NMR71466.1"/>
    <property type="molecule type" value="Genomic_DNA"/>
</dbReference>
<dbReference type="PROSITE" id="PS51257">
    <property type="entry name" value="PROKAR_LIPOPROTEIN"/>
    <property type="match status" value="1"/>
</dbReference>
<reference evidence="18 19" key="1">
    <citation type="submission" date="2020-04" db="EMBL/GenBank/DDBJ databases">
        <title>WGS-Seq of Vibrio isolated by the O'Toole Lab.</title>
        <authorList>
            <person name="Mckone K.P."/>
            <person name="Whitaker R."/>
            <person name="Sevigney J.L."/>
            <person name="Herring J.B."/>
            <person name="O'Toole G."/>
        </authorList>
    </citation>
    <scope>NUCLEOTIDE SEQUENCE [LARGE SCALE GENOMIC DNA]</scope>
    <source>
        <strain evidence="18 19">BS_02</strain>
    </source>
</reference>
<evidence type="ECO:0000259" key="16">
    <source>
        <dbReference type="Pfam" id="PF18412"/>
    </source>
</evidence>
<comment type="caution">
    <text evidence="18">The sequence shown here is derived from an EMBL/GenBank/DDBJ whole genome shotgun (WGS) entry which is preliminary data.</text>
</comment>
<keyword evidence="6" id="KW-0812">Transmembrane</keyword>
<evidence type="ECO:0000259" key="17">
    <source>
        <dbReference type="Pfam" id="PF22461"/>
    </source>
</evidence>
<keyword evidence="13" id="KW-0998">Cell outer membrane</keyword>
<dbReference type="Pfam" id="PF18412">
    <property type="entry name" value="Wza_C"/>
    <property type="match status" value="1"/>
</dbReference>
<keyword evidence="7" id="KW-0732">Signal</keyword>
<keyword evidence="4" id="KW-1134">Transmembrane beta strand</keyword>
<evidence type="ECO:0000256" key="5">
    <source>
        <dbReference type="ARBA" id="ARBA00022597"/>
    </source>
</evidence>
<keyword evidence="3" id="KW-0813">Transport</keyword>
<dbReference type="Pfam" id="PF22461">
    <property type="entry name" value="SLBB_2"/>
    <property type="match status" value="2"/>
</dbReference>
<keyword evidence="14" id="KW-0449">Lipoprotein</keyword>
<keyword evidence="5 18" id="KW-0762">Sugar transport</keyword>
<evidence type="ECO:0000259" key="15">
    <source>
        <dbReference type="Pfam" id="PF02563"/>
    </source>
</evidence>
<feature type="domain" description="Polysaccharide export protein N-terminal" evidence="15">
    <location>
        <begin position="91"/>
        <end position="175"/>
    </location>
</feature>
<evidence type="ECO:0000256" key="14">
    <source>
        <dbReference type="ARBA" id="ARBA00023288"/>
    </source>
</evidence>
<evidence type="ECO:0000256" key="11">
    <source>
        <dbReference type="ARBA" id="ARBA00023136"/>
    </source>
</evidence>
<evidence type="ECO:0000256" key="8">
    <source>
        <dbReference type="ARBA" id="ARBA00023047"/>
    </source>
</evidence>
<keyword evidence="8" id="KW-0625">Polysaccharide transport</keyword>
<sequence length="425" mass="47099">MKPSFKTVLPLTAMLVLSGCTMPGSSVDLSDKQIYNTTPDESNMSEQELAQTPINVVNVYPLSPSFVNRYSSFFNVEAHSRSNPALDSQVAAYEYVIGQGDILNITIWDHPELTIPAGSYRSAQEAGHWVHADGTIFYPYIGFVKVAGKTVTEVRKDISNRLARYIESPQVDVNIAAFRSQKAYVTGEIRQPGYQPLTNVPLTFLDAINQAGGLTTDADWRNVTLTRNGSAETLSLHDLMQNGDLTENRLLEQGDIIHVPRNDAQKVFVLGEVRDPQLLKIDRSGMTLTEALSGVGGINELAANATGVFVFRSAQRDKQHEEYLAEVRDDSLSAEEKQKLEQEKQELAAQGKAPRPEKIIANVYQLDISDAAALVTGTEFELEPYDVVYVTAAPIEQYNRVVRQLLPTISGLNDFSEFANRINNW</sequence>
<dbReference type="InterPro" id="IPR049712">
    <property type="entry name" value="Poly_export"/>
</dbReference>
<evidence type="ECO:0000256" key="3">
    <source>
        <dbReference type="ARBA" id="ARBA00022448"/>
    </source>
</evidence>
<dbReference type="InterPro" id="IPR040716">
    <property type="entry name" value="Wza_C"/>
</dbReference>
<keyword evidence="19" id="KW-1185">Reference proteome</keyword>
<keyword evidence="9" id="KW-0406">Ion transport</keyword>
<feature type="domain" description="SLBB" evidence="17">
    <location>
        <begin position="181"/>
        <end position="259"/>
    </location>
</feature>
<organism evidence="18 19">
    <name type="scientific">Vibrio breoganii</name>
    <dbReference type="NCBI Taxonomy" id="553239"/>
    <lineage>
        <taxon>Bacteria</taxon>
        <taxon>Pseudomonadati</taxon>
        <taxon>Pseudomonadota</taxon>
        <taxon>Gammaproteobacteria</taxon>
        <taxon>Vibrionales</taxon>
        <taxon>Vibrionaceae</taxon>
        <taxon>Vibrio</taxon>
    </lineage>
</organism>
<evidence type="ECO:0000256" key="6">
    <source>
        <dbReference type="ARBA" id="ARBA00022692"/>
    </source>
</evidence>
<evidence type="ECO:0000256" key="12">
    <source>
        <dbReference type="ARBA" id="ARBA00023139"/>
    </source>
</evidence>
<evidence type="ECO:0000313" key="18">
    <source>
        <dbReference type="EMBL" id="NMR71466.1"/>
    </source>
</evidence>
<evidence type="ECO:0000256" key="13">
    <source>
        <dbReference type="ARBA" id="ARBA00023237"/>
    </source>
</evidence>
<dbReference type="RefSeq" id="WP_102443006.1">
    <property type="nucleotide sequence ID" value="NZ_JABBXC010000035.1"/>
</dbReference>
<evidence type="ECO:0000313" key="19">
    <source>
        <dbReference type="Proteomes" id="UP000590068"/>
    </source>
</evidence>
<keyword evidence="12" id="KW-0564">Palmitate</keyword>
<dbReference type="Gene3D" id="3.10.560.10">
    <property type="entry name" value="Outer membrane lipoprotein wza domain like"/>
    <property type="match status" value="2"/>
</dbReference>
<keyword evidence="11" id="KW-0472">Membrane</keyword>
<comment type="subcellular location">
    <subcellularLocation>
        <location evidence="1">Cell outer membrane</location>
        <topology evidence="1">Multi-pass membrane protein</topology>
    </subcellularLocation>
</comment>
<gene>
    <name evidence="18" type="ORF">HJ568_16085</name>
</gene>
<dbReference type="PANTHER" id="PTHR33619:SF3">
    <property type="entry name" value="POLYSACCHARIDE EXPORT PROTEIN GFCE-RELATED"/>
    <property type="match status" value="1"/>
</dbReference>
<comment type="similarity">
    <text evidence="2">Belongs to the BexD/CtrA/VexA family.</text>
</comment>
<feature type="domain" description="SLBB" evidence="17">
    <location>
        <begin position="265"/>
        <end position="390"/>
    </location>
</feature>
<proteinExistence type="inferred from homology"/>
<dbReference type="PANTHER" id="PTHR33619">
    <property type="entry name" value="POLYSACCHARIDE EXPORT PROTEIN GFCE-RELATED"/>
    <property type="match status" value="1"/>
</dbReference>
<keyword evidence="10" id="KW-0626">Porin</keyword>
<evidence type="ECO:0000256" key="2">
    <source>
        <dbReference type="ARBA" id="ARBA00009450"/>
    </source>
</evidence>
<dbReference type="Gene3D" id="1.20.5.70">
    <property type="match status" value="1"/>
</dbReference>
<evidence type="ECO:0000256" key="4">
    <source>
        <dbReference type="ARBA" id="ARBA00022452"/>
    </source>
</evidence>
<evidence type="ECO:0000256" key="9">
    <source>
        <dbReference type="ARBA" id="ARBA00023065"/>
    </source>
</evidence>
<accession>A0ABX1UDH7</accession>
<dbReference type="InterPro" id="IPR003715">
    <property type="entry name" value="Poly_export_N"/>
</dbReference>
<dbReference type="Proteomes" id="UP000590068">
    <property type="component" value="Unassembled WGS sequence"/>
</dbReference>
<feature type="domain" description="Outer-membrane lipoprotein Wza C-terminal" evidence="16">
    <location>
        <begin position="393"/>
        <end position="422"/>
    </location>
</feature>
<name>A0ABX1UDH7_9VIBR</name>
<dbReference type="InterPro" id="IPR054765">
    <property type="entry name" value="SLBB_dom"/>
</dbReference>